<dbReference type="Proteomes" id="UP000319627">
    <property type="component" value="Unassembled WGS sequence"/>
</dbReference>
<evidence type="ECO:0000313" key="2">
    <source>
        <dbReference type="EMBL" id="TWH75873.1"/>
    </source>
</evidence>
<evidence type="ECO:0000313" key="3">
    <source>
        <dbReference type="Proteomes" id="UP000319627"/>
    </source>
</evidence>
<dbReference type="InterPro" id="IPR002539">
    <property type="entry name" value="MaoC-like_dom"/>
</dbReference>
<comment type="caution">
    <text evidence="2">The sequence shown here is derived from an EMBL/GenBank/DDBJ whole genome shotgun (WGS) entry which is preliminary data.</text>
</comment>
<organism evidence="2 3">
    <name type="scientific">Azomonas agilis</name>
    <dbReference type="NCBI Taxonomy" id="116849"/>
    <lineage>
        <taxon>Bacteria</taxon>
        <taxon>Pseudomonadati</taxon>
        <taxon>Pseudomonadota</taxon>
        <taxon>Gammaproteobacteria</taxon>
        <taxon>Pseudomonadales</taxon>
        <taxon>Pseudomonadaceae</taxon>
        <taxon>Azomonas</taxon>
    </lineage>
</organism>
<dbReference type="InterPro" id="IPR052342">
    <property type="entry name" value="MCH/BMMD"/>
</dbReference>
<dbReference type="RefSeq" id="WP_144571104.1">
    <property type="nucleotide sequence ID" value="NZ_VLKG01000004.1"/>
</dbReference>
<proteinExistence type="predicted"/>
<dbReference type="OrthoDB" id="5298629at2"/>
<dbReference type="CDD" id="cd03454">
    <property type="entry name" value="YdeM"/>
    <property type="match status" value="1"/>
</dbReference>
<name>A0A562IYD9_9GAMM</name>
<dbReference type="AlphaFoldDB" id="A0A562IYD9"/>
<dbReference type="EMBL" id="VLKG01000004">
    <property type="protein sequence ID" value="TWH75873.1"/>
    <property type="molecule type" value="Genomic_DNA"/>
</dbReference>
<keyword evidence="3" id="KW-1185">Reference proteome</keyword>
<reference evidence="2 3" key="1">
    <citation type="submission" date="2019-07" db="EMBL/GenBank/DDBJ databases">
        <title>Genomic Encyclopedia of Type Strains, Phase I: the one thousand microbial genomes (KMG-I) project.</title>
        <authorList>
            <person name="Kyrpides N."/>
        </authorList>
    </citation>
    <scope>NUCLEOTIDE SEQUENCE [LARGE SCALE GENOMIC DNA]</scope>
    <source>
        <strain evidence="2 3">DSM 375</strain>
    </source>
</reference>
<dbReference type="PANTHER" id="PTHR43664">
    <property type="entry name" value="MONOAMINE OXIDASE-RELATED"/>
    <property type="match status" value="1"/>
</dbReference>
<accession>A0A562IYD9</accession>
<gene>
    <name evidence="2" type="ORF">LX59_01383</name>
</gene>
<protein>
    <submittedName>
        <fullName evidence="2">Acyl dehydratase</fullName>
    </submittedName>
</protein>
<sequence>MSLNEKPSLYLDDIAVGMQFCSRSAVITEERLKSFALEFDPQPFHLDEEAAQNSLFAGLAASGWHTAAHSHRLFLESVPMANGMVGAGVELSWPTPTRAGDWLRVESRVKEIIPSRSKPDRAIVIMESQTLNQADAVVLKMLSRIVMFKRDSDSPAVADPV</sequence>
<dbReference type="Pfam" id="PF01575">
    <property type="entry name" value="MaoC_dehydratas"/>
    <property type="match status" value="1"/>
</dbReference>
<dbReference type="PANTHER" id="PTHR43664:SF1">
    <property type="entry name" value="BETA-METHYLMALYL-COA DEHYDRATASE"/>
    <property type="match status" value="1"/>
</dbReference>
<dbReference type="SUPFAM" id="SSF54637">
    <property type="entry name" value="Thioesterase/thiol ester dehydrase-isomerase"/>
    <property type="match status" value="1"/>
</dbReference>
<dbReference type="Gene3D" id="3.10.129.10">
    <property type="entry name" value="Hotdog Thioesterase"/>
    <property type="match status" value="1"/>
</dbReference>
<dbReference type="InterPro" id="IPR029069">
    <property type="entry name" value="HotDog_dom_sf"/>
</dbReference>
<feature type="domain" description="MaoC-like" evidence="1">
    <location>
        <begin position="23"/>
        <end position="116"/>
    </location>
</feature>
<evidence type="ECO:0000259" key="1">
    <source>
        <dbReference type="Pfam" id="PF01575"/>
    </source>
</evidence>